<feature type="transmembrane region" description="Helical" evidence="1">
    <location>
        <begin position="148"/>
        <end position="170"/>
    </location>
</feature>
<evidence type="ECO:0000313" key="3">
    <source>
        <dbReference type="Proteomes" id="UP000553059"/>
    </source>
</evidence>
<comment type="caution">
    <text evidence="2">The sequence shown here is derived from an EMBL/GenBank/DDBJ whole genome shotgun (WGS) entry which is preliminary data.</text>
</comment>
<feature type="transmembrane region" description="Helical" evidence="1">
    <location>
        <begin position="182"/>
        <end position="203"/>
    </location>
</feature>
<evidence type="ECO:0000256" key="1">
    <source>
        <dbReference type="SAM" id="Phobius"/>
    </source>
</evidence>
<feature type="transmembrane region" description="Helical" evidence="1">
    <location>
        <begin position="112"/>
        <end position="133"/>
    </location>
</feature>
<organism evidence="2 3">
    <name type="scientific">Desulfitobacterium dehalogenans</name>
    <dbReference type="NCBI Taxonomy" id="36854"/>
    <lineage>
        <taxon>Bacteria</taxon>
        <taxon>Bacillati</taxon>
        <taxon>Bacillota</taxon>
        <taxon>Clostridia</taxon>
        <taxon>Eubacteriales</taxon>
        <taxon>Desulfitobacteriaceae</taxon>
        <taxon>Desulfitobacterium</taxon>
    </lineage>
</organism>
<gene>
    <name evidence="2" type="ORF">GX523_02045</name>
</gene>
<dbReference type="Pfam" id="PF04976">
    <property type="entry name" value="DmsC"/>
    <property type="match status" value="1"/>
</dbReference>
<sequence>MHSWPLYLFTLAIQSAVGGCIMLMLYNSLLKDIVAKDTLQKANLKSLTALTILSVLGLGLSFFDIGYPLNAVNAITNLGSSWLSREILLTVLFIALVCLSFLVSWKKQHLSQALLTAAGIAGLALIFAMSSLYSHTIFEPWNSINTTIGFYGSAIILGALAVNIVFFPVFKSTPGSFDAVKLPTLLAILAAFIIQFVFMASLGSNLAPLNPSLSLMRWFCSAFAALLLVYLYFKAPKKSELLYLSFGLLFVGELIGRYLFYLPLS</sequence>
<name>A0A7C6Z2E5_9FIRM</name>
<feature type="transmembrane region" description="Helical" evidence="1">
    <location>
        <begin position="6"/>
        <end position="26"/>
    </location>
</feature>
<dbReference type="GO" id="GO:0019645">
    <property type="term" value="P:anaerobic electron transport chain"/>
    <property type="evidence" value="ECO:0007669"/>
    <property type="project" value="InterPro"/>
</dbReference>
<dbReference type="PANTHER" id="PTHR38095:SF2">
    <property type="entry name" value="ANAEROBIC DIMETHYL SULFOXIDE REDUCTASE CHAIN C"/>
    <property type="match status" value="1"/>
</dbReference>
<feature type="transmembrane region" description="Helical" evidence="1">
    <location>
        <begin position="47"/>
        <end position="67"/>
    </location>
</feature>
<evidence type="ECO:0000313" key="2">
    <source>
        <dbReference type="EMBL" id="HHY25531.1"/>
    </source>
</evidence>
<keyword evidence="1" id="KW-0472">Membrane</keyword>
<feature type="transmembrane region" description="Helical" evidence="1">
    <location>
        <begin position="215"/>
        <end position="233"/>
    </location>
</feature>
<reference evidence="2 3" key="1">
    <citation type="journal article" date="2020" name="Biotechnol. Biofuels">
        <title>New insights from the biogas microbiome by comprehensive genome-resolved metagenomics of nearly 1600 species originating from multiple anaerobic digesters.</title>
        <authorList>
            <person name="Campanaro S."/>
            <person name="Treu L."/>
            <person name="Rodriguez-R L.M."/>
            <person name="Kovalovszki A."/>
            <person name="Ziels R.M."/>
            <person name="Maus I."/>
            <person name="Zhu X."/>
            <person name="Kougias P.G."/>
            <person name="Basile A."/>
            <person name="Luo G."/>
            <person name="Schluter A."/>
            <person name="Konstantinidis K.T."/>
            <person name="Angelidaki I."/>
        </authorList>
    </citation>
    <scope>NUCLEOTIDE SEQUENCE [LARGE SCALE GENOMIC DNA]</scope>
    <source>
        <strain evidence="2">AS05jafATM_4</strain>
    </source>
</reference>
<dbReference type="GO" id="GO:0005886">
    <property type="term" value="C:plasma membrane"/>
    <property type="evidence" value="ECO:0007669"/>
    <property type="project" value="TreeGrafter"/>
</dbReference>
<dbReference type="EMBL" id="DUTF01000044">
    <property type="protein sequence ID" value="HHY25531.1"/>
    <property type="molecule type" value="Genomic_DNA"/>
</dbReference>
<dbReference type="InterPro" id="IPR007059">
    <property type="entry name" value="DmsC"/>
</dbReference>
<keyword evidence="1" id="KW-0812">Transmembrane</keyword>
<proteinExistence type="predicted"/>
<accession>A0A7C6Z2E5</accession>
<feature type="transmembrane region" description="Helical" evidence="1">
    <location>
        <begin position="87"/>
        <end position="105"/>
    </location>
</feature>
<dbReference type="GO" id="GO:0009389">
    <property type="term" value="F:dimethyl sulfoxide reductase activity"/>
    <property type="evidence" value="ECO:0007669"/>
    <property type="project" value="TreeGrafter"/>
</dbReference>
<dbReference type="PANTHER" id="PTHR38095">
    <property type="entry name" value="ANAEROBIC DIMETHYL SULFOXIDE REDUCTASE CHAIN YNFH"/>
    <property type="match status" value="1"/>
</dbReference>
<feature type="transmembrane region" description="Helical" evidence="1">
    <location>
        <begin position="240"/>
        <end position="260"/>
    </location>
</feature>
<dbReference type="AlphaFoldDB" id="A0A7C6Z2E5"/>
<protein>
    <submittedName>
        <fullName evidence="2">Dimethyl sulfoxide reductase anchor subunit</fullName>
    </submittedName>
</protein>
<dbReference type="GO" id="GO:0009390">
    <property type="term" value="C:dimethyl sulfoxide reductase complex"/>
    <property type="evidence" value="ECO:0007669"/>
    <property type="project" value="TreeGrafter"/>
</dbReference>
<keyword evidence="1" id="KW-1133">Transmembrane helix</keyword>
<dbReference type="Proteomes" id="UP000553059">
    <property type="component" value="Unassembled WGS sequence"/>
</dbReference>